<accession>A0A9W7MI07</accession>
<dbReference type="GO" id="GO:0003824">
    <property type="term" value="F:catalytic activity"/>
    <property type="evidence" value="ECO:0007669"/>
    <property type="project" value="InterPro"/>
</dbReference>
<name>A0A9W7MI07_HIBTR</name>
<reference evidence="2" key="1">
    <citation type="submission" date="2023-05" db="EMBL/GenBank/DDBJ databases">
        <title>Genome and transcriptome analyses reveal genes involved in the formation of fine ridges on petal epidermal cells in Hibiscus trionum.</title>
        <authorList>
            <person name="Koshimizu S."/>
            <person name="Masuda S."/>
            <person name="Ishii T."/>
            <person name="Shirasu K."/>
            <person name="Hoshino A."/>
            <person name="Arita M."/>
        </authorList>
    </citation>
    <scope>NUCLEOTIDE SEQUENCE</scope>
    <source>
        <strain evidence="2">Hamamatsu line</strain>
    </source>
</reference>
<evidence type="ECO:0000313" key="2">
    <source>
        <dbReference type="EMBL" id="GMJ01242.1"/>
    </source>
</evidence>
<evidence type="ECO:0000313" key="3">
    <source>
        <dbReference type="Proteomes" id="UP001165190"/>
    </source>
</evidence>
<dbReference type="Pfam" id="PF03372">
    <property type="entry name" value="Exo_endo_phos"/>
    <property type="match status" value="1"/>
</dbReference>
<feature type="domain" description="Endonuclease/exonuclease/phosphatase" evidence="1">
    <location>
        <begin position="7"/>
        <end position="229"/>
    </location>
</feature>
<gene>
    <name evidence="2" type="ORF">HRI_003793400</name>
</gene>
<protein>
    <recommendedName>
        <fullName evidence="1">Endonuclease/exonuclease/phosphatase domain-containing protein</fullName>
    </recommendedName>
</protein>
<proteinExistence type="predicted"/>
<evidence type="ECO:0000259" key="1">
    <source>
        <dbReference type="Pfam" id="PF03372"/>
    </source>
</evidence>
<dbReference type="SUPFAM" id="SSF56219">
    <property type="entry name" value="DNase I-like"/>
    <property type="match status" value="1"/>
</dbReference>
<dbReference type="PANTHER" id="PTHR33710">
    <property type="entry name" value="BNAC02G09200D PROTEIN"/>
    <property type="match status" value="1"/>
</dbReference>
<dbReference type="OrthoDB" id="1881450at2759"/>
<dbReference type="InterPro" id="IPR036691">
    <property type="entry name" value="Endo/exonu/phosph_ase_sf"/>
</dbReference>
<dbReference type="Gene3D" id="3.60.10.10">
    <property type="entry name" value="Endonuclease/exonuclease/phosphatase"/>
    <property type="match status" value="1"/>
</dbReference>
<dbReference type="EMBL" id="BSYR01000035">
    <property type="protein sequence ID" value="GMJ01242.1"/>
    <property type="molecule type" value="Genomic_DNA"/>
</dbReference>
<dbReference type="AlphaFoldDB" id="A0A9W7MI07"/>
<sequence length="309" mass="35534">MNSTYFLSWNTRGLGSRIKRGAVKKVVVRLKPGVIFIQESKKKLVDIIVFSQICGQNQRYSFAFSPSIGASGGLVSCWDEDFFSLKQNIIHSRFIASVGTIRPLDMKCVLVNVYALNNHSDRNCLWIELKEIITRLKLPVVIGGDFNIVRRQSEKLGVYFHKKAMNEFEDFIEELALIDLPFSGGAYTWCSNREAHAFCRLDRFLLTADMLLKWLELIQKLCVSSISDHKPVILCNNIPSREPKPFRWFDYWTDEEGFENVVKIVVTKAEGKGIGNILQQCKIESSNWLRCKKEKNIEDSKALEKKDRL</sequence>
<organism evidence="2 3">
    <name type="scientific">Hibiscus trionum</name>
    <name type="common">Flower of an hour</name>
    <dbReference type="NCBI Taxonomy" id="183268"/>
    <lineage>
        <taxon>Eukaryota</taxon>
        <taxon>Viridiplantae</taxon>
        <taxon>Streptophyta</taxon>
        <taxon>Embryophyta</taxon>
        <taxon>Tracheophyta</taxon>
        <taxon>Spermatophyta</taxon>
        <taxon>Magnoliopsida</taxon>
        <taxon>eudicotyledons</taxon>
        <taxon>Gunneridae</taxon>
        <taxon>Pentapetalae</taxon>
        <taxon>rosids</taxon>
        <taxon>malvids</taxon>
        <taxon>Malvales</taxon>
        <taxon>Malvaceae</taxon>
        <taxon>Malvoideae</taxon>
        <taxon>Hibiscus</taxon>
    </lineage>
</organism>
<keyword evidence="3" id="KW-1185">Reference proteome</keyword>
<comment type="caution">
    <text evidence="2">The sequence shown here is derived from an EMBL/GenBank/DDBJ whole genome shotgun (WGS) entry which is preliminary data.</text>
</comment>
<dbReference type="PANTHER" id="PTHR33710:SF64">
    <property type="entry name" value="ENDONUCLEASE_EXONUCLEASE_PHOSPHATASE DOMAIN-CONTAINING PROTEIN"/>
    <property type="match status" value="1"/>
</dbReference>
<dbReference type="InterPro" id="IPR005135">
    <property type="entry name" value="Endo/exonuclease/phosphatase"/>
</dbReference>
<dbReference type="Proteomes" id="UP001165190">
    <property type="component" value="Unassembled WGS sequence"/>
</dbReference>